<evidence type="ECO:0000256" key="1">
    <source>
        <dbReference type="SAM" id="MobiDB-lite"/>
    </source>
</evidence>
<gene>
    <name evidence="2" type="ORF">LSCM1_01455</name>
</gene>
<name>A0A836H5L3_9TRYP</name>
<sequence length="1423" mass="149516">MPAHVPSADAPASMVTDIVERHIDIIPNTAAASSPSSLGPSLRPIQAVAGQAFPPIRTRHSYGRQRIVTDDTTAHPPAPGSSKALEPPSSAAARTTSFSAHVQPRDAISAATEPYAAGRDFSSTLRTHTRIPEGATEPVLAAGGSAQQHLPAHQWSISEFEQLRSGYYVRPVGISYATFHVTGKEEPAGTRPTLAAPLPSSCVRGEAFFSLLFRCIRSTVRRHQQLAMEALLAHLHGLTATTLASESATRAEAVALRDRCLHGPNCAPFIFFLLEILVSAGHPAMVEMAAGCLLLLVRGLTRGEAAGARGSSATSAPVEDALGGWSTASLLMEAIAELGSPAGDASDEDAEGGLSDDRSTSALGAGAERPVDDPDLPFSEVSELLRGPDARLGLEQLGFTNKVLGAMHLLLLLNPSPSSMALRGSREEGGREGVGCQASRGDAEATAASLTPPPSSALSAAHSEVLFLELLLCGGVGVGQRAACRRVAEDPAFLNWAEAQLSAVVLGHRRLEDITELLCVLQHLSHVPSALCSVVGSTSTEGVNSTGALDCGGAAARQRIRCQCYETQLLFFILVCSTNPAEVRTVRHASAILWSMLILRACARLRRRGRSSGSGAVADKEGTGHTKPAALLSGYSMLQDVSDTLLAEGMCVGGGVVMEMWFLQYTSDDGTAGAACHATGNLDHYFLDAARTALQLCRSPASGTSSLLTTGGSINGHTAVSSEAAAAHRLLGELRWAASAHFLSTYLARMRHRSPAVCYTLCGNVAETQEAVQLLLRSVVMDTRRLPGAFARFTSPLLSASWSRSADGLRDDDREGPASASAGAPALHVQAVPAQVSIVSAIRAVAGRWLRESSREAGPTDRAAEADSAARDRALLFLCLDAASLYANTRLAAALAEVYPAVAADMVLGYASLLVHAFEGACLRMRDVAAVRIQVDELCTMAEAVQLLQRLGNSGTGGEAVSPLSTSRMADALPDKAPAASYAREVHIGAFFLLQSVAVSKHCLHAVPFLLPLLELCPPVEARKQQERSAAAAAVPDTASNVDRAALMRSLRWGIELTPVPAMLGGCSEATGASASSPSAAVTTVSGAPRCWVLYPLFDASFAAKDVWASWLRRLLGLHQRVKDVLGWDEVLCHVLLWTLAHRRELWGTGGNATCNDAEAGMPTPALSPSSSVALCELMVDLCALLQAPPDLSSDPSYSADSGAVISAAASRTLEISLTAYSDVACEEGMPLLMHVVLAYVAAHCSARAALAALQVLLVTPVLEAPSTRALGVGSADERGGFATAQVCAWLQSWAEAQGRRTQPAGQRQWCLDDVVALVQLAGPRLRSDDANSLSCAYERGAADSYEAAPPPATEAMLPRSGHAARAAAQDPLWCVRCLTDGLLQQRIATSGGFSMMDRVVLRSTLEDLDWYPDLLWPLVASG</sequence>
<reference evidence="3" key="1">
    <citation type="journal article" date="2021" name="Microbiol. Resour. Announc.">
        <title>LGAAP: Leishmaniinae Genome Assembly and Annotation Pipeline.</title>
        <authorList>
            <person name="Almutairi H."/>
            <person name="Urbaniak M.D."/>
            <person name="Bates M.D."/>
            <person name="Jariyapan N."/>
            <person name="Kwakye-Nuako G."/>
            <person name="Thomaz-Soccol V."/>
            <person name="Al-Salem W.S."/>
            <person name="Dillon R.J."/>
            <person name="Bates P.A."/>
            <person name="Gatherer D."/>
        </authorList>
    </citation>
    <scope>NUCLEOTIDE SEQUENCE [LARGE SCALE GENOMIC DNA]</scope>
</reference>
<dbReference type="KEGG" id="lmat:92511578"/>
<dbReference type="Proteomes" id="UP000673552">
    <property type="component" value="Unassembled WGS sequence"/>
</dbReference>
<evidence type="ECO:0000313" key="2">
    <source>
        <dbReference type="EMBL" id="KAG5471371.1"/>
    </source>
</evidence>
<feature type="region of interest" description="Disordered" evidence="1">
    <location>
        <begin position="70"/>
        <end position="104"/>
    </location>
</feature>
<keyword evidence="3" id="KW-1185">Reference proteome</keyword>
<dbReference type="OrthoDB" id="273413at2759"/>
<feature type="region of interest" description="Disordered" evidence="1">
    <location>
        <begin position="421"/>
        <end position="451"/>
    </location>
</feature>
<feature type="compositionally biased region" description="Low complexity" evidence="1">
    <location>
        <begin position="89"/>
        <end position="100"/>
    </location>
</feature>
<dbReference type="RefSeq" id="XP_067176345.1">
    <property type="nucleotide sequence ID" value="XM_067319066.1"/>
</dbReference>
<dbReference type="GeneID" id="92511578"/>
<dbReference type="EMBL" id="JAFEUZ010000031">
    <property type="protein sequence ID" value="KAG5471371.1"/>
    <property type="molecule type" value="Genomic_DNA"/>
</dbReference>
<accession>A0A836H5L3</accession>
<protein>
    <submittedName>
        <fullName evidence="2">Uncharacterized protein</fullName>
    </submittedName>
</protein>
<evidence type="ECO:0000313" key="3">
    <source>
        <dbReference type="Proteomes" id="UP000673552"/>
    </source>
</evidence>
<comment type="caution">
    <text evidence="2">The sequence shown here is derived from an EMBL/GenBank/DDBJ whole genome shotgun (WGS) entry which is preliminary data.</text>
</comment>
<reference evidence="3" key="2">
    <citation type="journal article" date="2021" name="Sci. Data">
        <title>Chromosome-scale genome sequencing, assembly and annotation of six genomes from subfamily Leishmaniinae.</title>
        <authorList>
            <person name="Almutairi H."/>
            <person name="Urbaniak M.D."/>
            <person name="Bates M.D."/>
            <person name="Jariyapan N."/>
            <person name="Kwakye-Nuako G."/>
            <person name="Thomaz Soccol V."/>
            <person name="Al-Salem W.S."/>
            <person name="Dillon R.J."/>
            <person name="Bates P.A."/>
            <person name="Gatherer D."/>
        </authorList>
    </citation>
    <scope>NUCLEOTIDE SEQUENCE [LARGE SCALE GENOMIC DNA]</scope>
</reference>
<organism evidence="2 3">
    <name type="scientific">Leishmania martiniquensis</name>
    <dbReference type="NCBI Taxonomy" id="1580590"/>
    <lineage>
        <taxon>Eukaryota</taxon>
        <taxon>Discoba</taxon>
        <taxon>Euglenozoa</taxon>
        <taxon>Kinetoplastea</taxon>
        <taxon>Metakinetoplastina</taxon>
        <taxon>Trypanosomatida</taxon>
        <taxon>Trypanosomatidae</taxon>
        <taxon>Leishmaniinae</taxon>
        <taxon>Leishmania</taxon>
    </lineage>
</organism>
<feature type="region of interest" description="Disordered" evidence="1">
    <location>
        <begin position="341"/>
        <end position="376"/>
    </location>
</feature>
<proteinExistence type="predicted"/>